<evidence type="ECO:0000256" key="5">
    <source>
        <dbReference type="ARBA" id="ARBA00022825"/>
    </source>
</evidence>
<dbReference type="Pfam" id="PF09286">
    <property type="entry name" value="Pro-kuma_activ"/>
    <property type="match status" value="1"/>
</dbReference>
<evidence type="ECO:0000256" key="3">
    <source>
        <dbReference type="ARBA" id="ARBA00022723"/>
    </source>
</evidence>
<dbReference type="PROSITE" id="PS51695">
    <property type="entry name" value="SEDOLISIN"/>
    <property type="match status" value="1"/>
</dbReference>
<keyword evidence="3" id="KW-0479">Metal-binding</keyword>
<dbReference type="InterPro" id="IPR050819">
    <property type="entry name" value="Tripeptidyl-peptidase_I"/>
</dbReference>
<evidence type="ECO:0000313" key="11">
    <source>
        <dbReference type="EMBL" id="WAH36230.1"/>
    </source>
</evidence>
<accession>A0ABY6Z2L7</accession>
<dbReference type="InterPro" id="IPR036852">
    <property type="entry name" value="Peptidase_S8/S53_dom_sf"/>
</dbReference>
<gene>
    <name evidence="11" type="ORF">NZD86_18605</name>
</gene>
<dbReference type="PANTHER" id="PTHR14218">
    <property type="entry name" value="PROTEASE S8 TRIPEPTIDYL PEPTIDASE I CLN2"/>
    <property type="match status" value="1"/>
</dbReference>
<keyword evidence="2" id="KW-0645">Protease</keyword>
<feature type="domain" description="Peptidase S53" evidence="10">
    <location>
        <begin position="214"/>
        <end position="627"/>
    </location>
</feature>
<evidence type="ECO:0000256" key="9">
    <source>
        <dbReference type="SAM" id="SignalP"/>
    </source>
</evidence>
<feature type="region of interest" description="Disordered" evidence="8">
    <location>
        <begin position="190"/>
        <end position="211"/>
    </location>
</feature>
<comment type="cofactor">
    <cofactor evidence="1">
        <name>Ca(2+)</name>
        <dbReference type="ChEBI" id="CHEBI:29108"/>
    </cofactor>
</comment>
<keyword evidence="12" id="KW-1185">Reference proteome</keyword>
<feature type="signal peptide" evidence="9">
    <location>
        <begin position="1"/>
        <end position="24"/>
    </location>
</feature>
<keyword evidence="5" id="KW-0720">Serine protease</keyword>
<evidence type="ECO:0000256" key="4">
    <source>
        <dbReference type="ARBA" id="ARBA00022801"/>
    </source>
</evidence>
<evidence type="ECO:0000256" key="7">
    <source>
        <dbReference type="ARBA" id="ARBA00023145"/>
    </source>
</evidence>
<dbReference type="EMBL" id="CP104064">
    <property type="protein sequence ID" value="WAH36230.1"/>
    <property type="molecule type" value="Genomic_DNA"/>
</dbReference>
<dbReference type="CDD" id="cd11377">
    <property type="entry name" value="Pro-peptidase_S53"/>
    <property type="match status" value="1"/>
</dbReference>
<keyword evidence="4" id="KW-0378">Hydrolase</keyword>
<evidence type="ECO:0000256" key="1">
    <source>
        <dbReference type="ARBA" id="ARBA00001913"/>
    </source>
</evidence>
<keyword evidence="9" id="KW-0732">Signal</keyword>
<dbReference type="SUPFAM" id="SSF52743">
    <property type="entry name" value="Subtilisin-like"/>
    <property type="match status" value="1"/>
</dbReference>
<dbReference type="CDD" id="cd04056">
    <property type="entry name" value="Peptidases_S53"/>
    <property type="match status" value="1"/>
</dbReference>
<feature type="compositionally biased region" description="Polar residues" evidence="8">
    <location>
        <begin position="190"/>
        <end position="202"/>
    </location>
</feature>
<proteinExistence type="predicted"/>
<dbReference type="SUPFAM" id="SSF54897">
    <property type="entry name" value="Protease propeptides/inhibitors"/>
    <property type="match status" value="1"/>
</dbReference>
<evidence type="ECO:0000256" key="2">
    <source>
        <dbReference type="ARBA" id="ARBA00022670"/>
    </source>
</evidence>
<dbReference type="SMART" id="SM00944">
    <property type="entry name" value="Pro-kuma_activ"/>
    <property type="match status" value="1"/>
</dbReference>
<protein>
    <submittedName>
        <fullName evidence="11">S53 family peptidase</fullName>
    </submittedName>
</protein>
<dbReference type="InterPro" id="IPR015366">
    <property type="entry name" value="S53_propep"/>
</dbReference>
<reference evidence="11" key="1">
    <citation type="submission" date="2022-08" db="EMBL/GenBank/DDBJ databases">
        <title>Alicyclobacillus dauci DSM2870, complete genome.</title>
        <authorList>
            <person name="Wang Q."/>
            <person name="Cai R."/>
            <person name="Wang Z."/>
        </authorList>
    </citation>
    <scope>NUCLEOTIDE SEQUENCE</scope>
    <source>
        <strain evidence="11">DSM 28700</strain>
    </source>
</reference>
<evidence type="ECO:0000256" key="8">
    <source>
        <dbReference type="SAM" id="MobiDB-lite"/>
    </source>
</evidence>
<dbReference type="Proteomes" id="UP001164803">
    <property type="component" value="Chromosome"/>
</dbReference>
<organism evidence="11 12">
    <name type="scientific">Alicyclobacillus dauci</name>
    <dbReference type="NCBI Taxonomy" id="1475485"/>
    <lineage>
        <taxon>Bacteria</taxon>
        <taxon>Bacillati</taxon>
        <taxon>Bacillota</taxon>
        <taxon>Bacilli</taxon>
        <taxon>Bacillales</taxon>
        <taxon>Alicyclobacillaceae</taxon>
        <taxon>Alicyclobacillus</taxon>
    </lineage>
</organism>
<dbReference type="Gene3D" id="3.40.50.200">
    <property type="entry name" value="Peptidase S8/S53 domain"/>
    <property type="match status" value="1"/>
</dbReference>
<dbReference type="PANTHER" id="PTHR14218:SF15">
    <property type="entry name" value="TRIPEPTIDYL-PEPTIDASE 1"/>
    <property type="match status" value="1"/>
</dbReference>
<evidence type="ECO:0000313" key="12">
    <source>
        <dbReference type="Proteomes" id="UP001164803"/>
    </source>
</evidence>
<keyword evidence="6" id="KW-0106">Calcium</keyword>
<dbReference type="RefSeq" id="WP_268043553.1">
    <property type="nucleotide sequence ID" value="NZ_CP104064.1"/>
</dbReference>
<feature type="chain" id="PRO_5045818865" evidence="9">
    <location>
        <begin position="25"/>
        <end position="628"/>
    </location>
</feature>
<sequence>MKKWKLPLLATPLTLGLFAAQAPAALADISTTSPVNPLTVGAQDLGPTDPSTTINATVVLKIRNPQGLQNYINQTVDPASPNYRKYLTVNQFRNQYAPSQSAINQVIQYLAQYGIQASAYQDDLVIHATGTVDQFQKALSFQMDNYKKNGKAFRAPKNLEKIPQIIADTVLVVTGLDNFPSFHPMSTKVNTTGPEAQTTSVQPPTPGKASVPGQLTATDAANLYDVAPLYKQGITGKGQTIGIATLANFVPQDAYDYWDAIGLKSAKNRISQVHVDGGGDLSSDAGSGETTLDVEQSGGIAPDANIVVYDAPNTDAGFMDVFYKAVSDNLVNTLSVSWGSPEALYMANGQTNEVQAFDQAFMEAAAQGISTFAASGDSGAYDTNRGLPYPYFSKVVGADVPSSDPYITAAGGTTLPTTLQMKHGPVSTGNQERAWTWDYFSDYLSQNYGPSAIYDLGYFSVGGGGAVSSIWSLPSYQRGVAGTTTTPSGQSLMDETQTPPVDYVDLPSGFAGRNTPDVSMNADPETGYLVYSSTDGGWIAEGGTSFVAPQLNGITALINQSVGQSVGFLNPQLYALEKGGHPYGTNAPFNDITAGDNWYYNATSGYDNATGIGTPNVANLAAALKGKR</sequence>
<name>A0ABY6Z2L7_9BACL</name>
<evidence type="ECO:0000256" key="6">
    <source>
        <dbReference type="ARBA" id="ARBA00022837"/>
    </source>
</evidence>
<evidence type="ECO:0000259" key="10">
    <source>
        <dbReference type="PROSITE" id="PS51695"/>
    </source>
</evidence>
<dbReference type="InterPro" id="IPR030400">
    <property type="entry name" value="Sedolisin_dom"/>
</dbReference>
<keyword evidence="7" id="KW-0865">Zymogen</keyword>